<keyword evidence="3" id="KW-0862">Zinc</keyword>
<feature type="domain" description="ZF-HD dimerization-type" evidence="5">
    <location>
        <begin position="70"/>
        <end position="121"/>
    </location>
</feature>
<evidence type="ECO:0000313" key="7">
    <source>
        <dbReference type="Proteomes" id="UP000825729"/>
    </source>
</evidence>
<comment type="caution">
    <text evidence="6">The sequence shown here is derived from an EMBL/GenBank/DDBJ whole genome shotgun (WGS) entry which is preliminary data.</text>
</comment>
<evidence type="ECO:0000256" key="3">
    <source>
        <dbReference type="ARBA" id="ARBA00022833"/>
    </source>
</evidence>
<evidence type="ECO:0000256" key="4">
    <source>
        <dbReference type="SAM" id="MobiDB-lite"/>
    </source>
</evidence>
<dbReference type="NCBIfam" id="TIGR01566">
    <property type="entry name" value="ZF_HD_prot_N"/>
    <property type="match status" value="1"/>
</dbReference>
<dbReference type="GO" id="GO:0000976">
    <property type="term" value="F:transcription cis-regulatory region binding"/>
    <property type="evidence" value="ECO:0007669"/>
    <property type="project" value="TreeGrafter"/>
</dbReference>
<keyword evidence="7" id="KW-1185">Reference proteome</keyword>
<dbReference type="InterPro" id="IPR009057">
    <property type="entry name" value="Homeodomain-like_sf"/>
</dbReference>
<sequence>MDLATAAKQQQQHQHQHQLHPETPKQKLSGGEALAAFSNGGGALKRPHPAVVVVKPVASSAPPSPPAALYRECLKNHAASLGGHALDGCGEFMPSPLSSPSDPTSLKCAACGCHRNFHRRDDDPSAAAAPGNSAASDDFVNGPGGGDVTPKRRSSSSASPPPPPPPPPPISSSYFPSAPQMLLALSTGLAGGGGHHHHHHHSVVSAPVAARKRFRTKFSREQKERMFLFAEKLGWKLQKQDERVVEEFCGRLIFVEGASEPGSGLRWVANGNNSWAMKKT</sequence>
<dbReference type="InterPro" id="IPR006456">
    <property type="entry name" value="ZF_HD_homeobox_Cys/His_dimer"/>
</dbReference>
<reference evidence="6 7" key="1">
    <citation type="submission" date="2021-07" db="EMBL/GenBank/DDBJ databases">
        <title>The Aristolochia fimbriata genome: insights into angiosperm evolution, floral development and chemical biosynthesis.</title>
        <authorList>
            <person name="Jiao Y."/>
        </authorList>
    </citation>
    <scope>NUCLEOTIDE SEQUENCE [LARGE SCALE GENOMIC DNA]</scope>
    <source>
        <strain evidence="6">IBCAS-2021</strain>
        <tissue evidence="6">Leaf</tissue>
    </source>
</reference>
<dbReference type="PANTHER" id="PTHR31948:SF72">
    <property type="entry name" value="ZINC-FINGER HOMEODOMAIN PROTEIN 10"/>
    <property type="match status" value="1"/>
</dbReference>
<keyword evidence="2" id="KW-0863">Zinc-finger</keyword>
<evidence type="ECO:0000313" key="6">
    <source>
        <dbReference type="EMBL" id="KAG9451299.1"/>
    </source>
</evidence>
<dbReference type="Gene3D" id="1.10.10.60">
    <property type="entry name" value="Homeodomain-like"/>
    <property type="match status" value="1"/>
</dbReference>
<name>A0AAV7ESA6_ARIFI</name>
<dbReference type="PROSITE" id="PS51523">
    <property type="entry name" value="ZF_HD_DIMER"/>
    <property type="match status" value="1"/>
</dbReference>
<dbReference type="GO" id="GO:0008270">
    <property type="term" value="F:zinc ion binding"/>
    <property type="evidence" value="ECO:0007669"/>
    <property type="project" value="UniProtKB-KW"/>
</dbReference>
<evidence type="ECO:0000256" key="1">
    <source>
        <dbReference type="ARBA" id="ARBA00022723"/>
    </source>
</evidence>
<keyword evidence="1" id="KW-0479">Metal-binding</keyword>
<feature type="compositionally biased region" description="Low complexity" evidence="4">
    <location>
        <begin position="125"/>
        <end position="138"/>
    </location>
</feature>
<protein>
    <recommendedName>
        <fullName evidence="5">ZF-HD dimerization-type domain-containing protein</fullName>
    </recommendedName>
</protein>
<dbReference type="SUPFAM" id="SSF46689">
    <property type="entry name" value="Homeodomain-like"/>
    <property type="match status" value="1"/>
</dbReference>
<dbReference type="GO" id="GO:0050793">
    <property type="term" value="P:regulation of developmental process"/>
    <property type="evidence" value="ECO:0007669"/>
    <property type="project" value="TreeGrafter"/>
</dbReference>
<dbReference type="Pfam" id="PF04770">
    <property type="entry name" value="ZF-HD_dimer"/>
    <property type="match status" value="1"/>
</dbReference>
<proteinExistence type="predicted"/>
<dbReference type="EMBL" id="JAINDJ010000004">
    <property type="protein sequence ID" value="KAG9451299.1"/>
    <property type="molecule type" value="Genomic_DNA"/>
</dbReference>
<accession>A0AAV7ESA6</accession>
<feature type="region of interest" description="Disordered" evidence="4">
    <location>
        <begin position="1"/>
        <end position="29"/>
    </location>
</feature>
<dbReference type="GO" id="GO:0005634">
    <property type="term" value="C:nucleus"/>
    <property type="evidence" value="ECO:0007669"/>
    <property type="project" value="TreeGrafter"/>
</dbReference>
<evidence type="ECO:0000256" key="2">
    <source>
        <dbReference type="ARBA" id="ARBA00022771"/>
    </source>
</evidence>
<evidence type="ECO:0000259" key="5">
    <source>
        <dbReference type="PROSITE" id="PS51523"/>
    </source>
</evidence>
<gene>
    <name evidence="6" type="ORF">H6P81_011264</name>
</gene>
<dbReference type="PANTHER" id="PTHR31948">
    <property type="entry name" value="ZINC-FINGER HOMEODOMAIN PROTEIN 2"/>
    <property type="match status" value="1"/>
</dbReference>
<dbReference type="GO" id="GO:0003700">
    <property type="term" value="F:DNA-binding transcription factor activity"/>
    <property type="evidence" value="ECO:0007669"/>
    <property type="project" value="TreeGrafter"/>
</dbReference>
<organism evidence="6 7">
    <name type="scientific">Aristolochia fimbriata</name>
    <name type="common">White veined hardy Dutchman's pipe vine</name>
    <dbReference type="NCBI Taxonomy" id="158543"/>
    <lineage>
        <taxon>Eukaryota</taxon>
        <taxon>Viridiplantae</taxon>
        <taxon>Streptophyta</taxon>
        <taxon>Embryophyta</taxon>
        <taxon>Tracheophyta</taxon>
        <taxon>Spermatophyta</taxon>
        <taxon>Magnoliopsida</taxon>
        <taxon>Magnoliidae</taxon>
        <taxon>Piperales</taxon>
        <taxon>Aristolochiaceae</taxon>
        <taxon>Aristolochia</taxon>
    </lineage>
</organism>
<feature type="compositionally biased region" description="Pro residues" evidence="4">
    <location>
        <begin position="159"/>
        <end position="170"/>
    </location>
</feature>
<feature type="region of interest" description="Disordered" evidence="4">
    <location>
        <begin position="122"/>
        <end position="208"/>
    </location>
</feature>
<dbReference type="AlphaFoldDB" id="A0AAV7ESA6"/>
<dbReference type="Proteomes" id="UP000825729">
    <property type="component" value="Unassembled WGS sequence"/>
</dbReference>